<comment type="caution">
    <text evidence="2">The sequence shown here is derived from an EMBL/GenBank/DDBJ whole genome shotgun (WGS) entry which is preliminary data.</text>
</comment>
<dbReference type="Gene3D" id="3.80.10.10">
    <property type="entry name" value="Ribonuclease Inhibitor"/>
    <property type="match status" value="1"/>
</dbReference>
<name>A0A9W8JXY2_9AGAR</name>
<dbReference type="Proteomes" id="UP001148786">
    <property type="component" value="Unassembled WGS sequence"/>
</dbReference>
<sequence length="328" mass="35621">MSATDRVGNTFHIQHRDAAAFDEPNIIDLRLPWSQLVSLELADIPLAPDVVLILMHRTARAVVEGSFHVAFDVGRASGPNSIPPAGAMSMDVPEVRMTRLKKLTIIVGGETLDAHFLDRIHIPQLRDLQIGLNLHQELNPGPFTRFVASCSTKLERLALVDAPYQINNVEGTSMLRYPQLRPTYLELESLLESTPNIRTLHLPRSILIHATTLEKLANGTLLPSLRVLGATTSSTRNAEEFLSMLTARMTVAAAANARCDGANLDPGPSNFSSSGGARGVDEEEASPLAPITSLVLGMPFAEGGTFVDDVVPKYLPFLGCVEIRIESF</sequence>
<keyword evidence="3" id="KW-1185">Reference proteome</keyword>
<dbReference type="EMBL" id="JANKHO010000822">
    <property type="protein sequence ID" value="KAJ3505965.1"/>
    <property type="molecule type" value="Genomic_DNA"/>
</dbReference>
<dbReference type="OrthoDB" id="2961353at2759"/>
<evidence type="ECO:0000313" key="2">
    <source>
        <dbReference type="EMBL" id="KAJ3505965.1"/>
    </source>
</evidence>
<dbReference type="InterPro" id="IPR032675">
    <property type="entry name" value="LRR_dom_sf"/>
</dbReference>
<dbReference type="AlphaFoldDB" id="A0A9W8JXY2"/>
<feature type="region of interest" description="Disordered" evidence="1">
    <location>
        <begin position="264"/>
        <end position="283"/>
    </location>
</feature>
<evidence type="ECO:0000256" key="1">
    <source>
        <dbReference type="SAM" id="MobiDB-lite"/>
    </source>
</evidence>
<organism evidence="2 3">
    <name type="scientific">Agrocybe chaxingu</name>
    <dbReference type="NCBI Taxonomy" id="84603"/>
    <lineage>
        <taxon>Eukaryota</taxon>
        <taxon>Fungi</taxon>
        <taxon>Dikarya</taxon>
        <taxon>Basidiomycota</taxon>
        <taxon>Agaricomycotina</taxon>
        <taxon>Agaricomycetes</taxon>
        <taxon>Agaricomycetidae</taxon>
        <taxon>Agaricales</taxon>
        <taxon>Agaricineae</taxon>
        <taxon>Strophariaceae</taxon>
        <taxon>Agrocybe</taxon>
    </lineage>
</organism>
<protein>
    <submittedName>
        <fullName evidence="2">Uncharacterized protein</fullName>
    </submittedName>
</protein>
<gene>
    <name evidence="2" type="ORF">NLJ89_g7136</name>
</gene>
<evidence type="ECO:0000313" key="3">
    <source>
        <dbReference type="Proteomes" id="UP001148786"/>
    </source>
</evidence>
<proteinExistence type="predicted"/>
<reference evidence="2" key="1">
    <citation type="submission" date="2022-07" db="EMBL/GenBank/DDBJ databases">
        <title>Genome Sequence of Agrocybe chaxingu.</title>
        <authorList>
            <person name="Buettner E."/>
        </authorList>
    </citation>
    <scope>NUCLEOTIDE SEQUENCE</scope>
    <source>
        <strain evidence="2">MP-N11</strain>
    </source>
</reference>
<accession>A0A9W8JXY2</accession>